<keyword evidence="1" id="KW-0808">Transferase</keyword>
<keyword evidence="8" id="KW-1185">Reference proteome</keyword>
<keyword evidence="5" id="KW-0812">Transmembrane</keyword>
<dbReference type="SUPFAM" id="SSF55874">
    <property type="entry name" value="ATPase domain of HSP90 chaperone/DNA topoisomerase II/histidine kinase"/>
    <property type="match status" value="1"/>
</dbReference>
<gene>
    <name evidence="7" type="ORF">JVW63_04965</name>
</gene>
<keyword evidence="3" id="KW-0902">Two-component regulatory system</keyword>
<dbReference type="InterPro" id="IPR036890">
    <property type="entry name" value="HATPase_C_sf"/>
</dbReference>
<dbReference type="PIRSF" id="PIRSF037434">
    <property type="entry name" value="STHK_ChrS"/>
    <property type="match status" value="1"/>
</dbReference>
<dbReference type="InterPro" id="IPR003594">
    <property type="entry name" value="HATPase_dom"/>
</dbReference>
<dbReference type="InterPro" id="IPR011712">
    <property type="entry name" value="Sig_transdc_His_kin_sub3_dim/P"/>
</dbReference>
<evidence type="ECO:0000256" key="1">
    <source>
        <dbReference type="ARBA" id="ARBA00022679"/>
    </source>
</evidence>
<feature type="transmembrane region" description="Helical" evidence="5">
    <location>
        <begin position="47"/>
        <end position="68"/>
    </location>
</feature>
<dbReference type="RefSeq" id="WP_187996370.1">
    <property type="nucleotide sequence ID" value="NZ_JACEXG010000002.1"/>
</dbReference>
<dbReference type="CDD" id="cd16917">
    <property type="entry name" value="HATPase_UhpB-NarQ-NarX-like"/>
    <property type="match status" value="1"/>
</dbReference>
<dbReference type="InterPro" id="IPR005467">
    <property type="entry name" value="His_kinase_dom"/>
</dbReference>
<keyword evidence="5" id="KW-1133">Transmembrane helix</keyword>
<accession>A0ABS2TEG7</accession>
<dbReference type="Proteomes" id="UP000705983">
    <property type="component" value="Unassembled WGS sequence"/>
</dbReference>
<sequence length="402" mass="42661">MSLVESPLGQASAAPMVRAMIVGQHVIALALTLTGIVRAIGTGTAPWAAIAAGCAVLVTHAIGTLLPGRGTGRRWLLAFTAVWIGAVAVSSAFVWLAFLLWLLAGHLLPLRWGVVYSVCVMAVTATAPLLHHSTTTYAEVFGPLIGGVFAFGISRGYLQLLRDAQERERFVDALTHAQEEMAALQDELAHAQRQSGALAERTRLAREIHDTVAQGLSSIRLIAHAETDRSEDPRSSDALARIESLAGQSLTDVRRIVAALAPVELERTALATALDRLLSRLREETGMEASLYVDPDLPLLPTSVEVALLRSAQSALANVRQHAAASRVVVSLTYGDGVRLDVVDDGRGFDLPSWEAAGKDTAASFGLRFMRARLKELGGGLDIEASPDDGTALSIHLPLGAS</sequence>
<name>A0ABS2TEG7_9ACTO</name>
<feature type="domain" description="Histidine kinase" evidence="6">
    <location>
        <begin position="203"/>
        <end position="401"/>
    </location>
</feature>
<evidence type="ECO:0000259" key="6">
    <source>
        <dbReference type="PROSITE" id="PS50109"/>
    </source>
</evidence>
<proteinExistence type="predicted"/>
<evidence type="ECO:0000313" key="8">
    <source>
        <dbReference type="Proteomes" id="UP000705983"/>
    </source>
</evidence>
<comment type="caution">
    <text evidence="7">The sequence shown here is derived from an EMBL/GenBank/DDBJ whole genome shotgun (WGS) entry which is preliminary data.</text>
</comment>
<evidence type="ECO:0000256" key="2">
    <source>
        <dbReference type="ARBA" id="ARBA00022777"/>
    </source>
</evidence>
<organism evidence="7 8">
    <name type="scientific">Flaviflexus equikiangi</name>
    <dbReference type="NCBI Taxonomy" id="2758573"/>
    <lineage>
        <taxon>Bacteria</taxon>
        <taxon>Bacillati</taxon>
        <taxon>Actinomycetota</taxon>
        <taxon>Actinomycetes</taxon>
        <taxon>Actinomycetales</taxon>
        <taxon>Actinomycetaceae</taxon>
        <taxon>Flaviflexus</taxon>
    </lineage>
</organism>
<dbReference type="PROSITE" id="PS50109">
    <property type="entry name" value="HIS_KIN"/>
    <property type="match status" value="1"/>
</dbReference>
<evidence type="ECO:0000256" key="3">
    <source>
        <dbReference type="ARBA" id="ARBA00023012"/>
    </source>
</evidence>
<protein>
    <submittedName>
        <fullName evidence="7">Sensor histidine kinase</fullName>
    </submittedName>
</protein>
<evidence type="ECO:0000313" key="7">
    <source>
        <dbReference type="EMBL" id="MBM9433050.1"/>
    </source>
</evidence>
<reference evidence="8" key="1">
    <citation type="submission" date="2021-02" db="EMBL/GenBank/DDBJ databases">
        <title>Leucobacter sp. CX169.</title>
        <authorList>
            <person name="Cheng Y."/>
        </authorList>
    </citation>
    <scope>NUCLEOTIDE SEQUENCE [LARGE SCALE GENOMIC DNA]</scope>
    <source>
        <strain evidence="8">JY899</strain>
    </source>
</reference>
<feature type="transmembrane region" description="Helical" evidence="5">
    <location>
        <begin position="75"/>
        <end position="104"/>
    </location>
</feature>
<evidence type="ECO:0000256" key="4">
    <source>
        <dbReference type="SAM" id="Coils"/>
    </source>
</evidence>
<keyword evidence="4" id="KW-0175">Coiled coil</keyword>
<feature type="transmembrane region" description="Helical" evidence="5">
    <location>
        <begin position="21"/>
        <end position="41"/>
    </location>
</feature>
<dbReference type="PANTHER" id="PTHR24421">
    <property type="entry name" value="NITRATE/NITRITE SENSOR PROTEIN NARX-RELATED"/>
    <property type="match status" value="1"/>
</dbReference>
<dbReference type="Pfam" id="PF07730">
    <property type="entry name" value="HisKA_3"/>
    <property type="match status" value="1"/>
</dbReference>
<dbReference type="InterPro" id="IPR017205">
    <property type="entry name" value="Sig_transdc_His_kinase_ChrS"/>
</dbReference>
<dbReference type="Gene3D" id="3.30.565.10">
    <property type="entry name" value="Histidine kinase-like ATPase, C-terminal domain"/>
    <property type="match status" value="1"/>
</dbReference>
<keyword evidence="5" id="KW-0472">Membrane</keyword>
<dbReference type="InterPro" id="IPR050482">
    <property type="entry name" value="Sensor_HK_TwoCompSys"/>
</dbReference>
<evidence type="ECO:0000256" key="5">
    <source>
        <dbReference type="SAM" id="Phobius"/>
    </source>
</evidence>
<feature type="transmembrane region" description="Helical" evidence="5">
    <location>
        <begin position="110"/>
        <end position="130"/>
    </location>
</feature>
<dbReference type="GO" id="GO:0016301">
    <property type="term" value="F:kinase activity"/>
    <property type="evidence" value="ECO:0007669"/>
    <property type="project" value="UniProtKB-KW"/>
</dbReference>
<dbReference type="Gene3D" id="1.20.5.1930">
    <property type="match status" value="1"/>
</dbReference>
<keyword evidence="2 7" id="KW-0418">Kinase</keyword>
<feature type="transmembrane region" description="Helical" evidence="5">
    <location>
        <begin position="137"/>
        <end position="158"/>
    </location>
</feature>
<feature type="coiled-coil region" evidence="4">
    <location>
        <begin position="167"/>
        <end position="201"/>
    </location>
</feature>
<dbReference type="Pfam" id="PF02518">
    <property type="entry name" value="HATPase_c"/>
    <property type="match status" value="1"/>
</dbReference>
<dbReference type="PANTHER" id="PTHR24421:SF62">
    <property type="entry name" value="SENSORY TRANSDUCTION HISTIDINE KINASE"/>
    <property type="match status" value="1"/>
</dbReference>
<dbReference type="EMBL" id="JAFFJS010000002">
    <property type="protein sequence ID" value="MBM9433050.1"/>
    <property type="molecule type" value="Genomic_DNA"/>
</dbReference>